<dbReference type="STRING" id="29139.ENSVURP00010024716"/>
<keyword evidence="3" id="KW-1185">Reference proteome</keyword>
<evidence type="ECO:0000256" key="1">
    <source>
        <dbReference type="SAM" id="MobiDB-lite"/>
    </source>
</evidence>
<evidence type="ECO:0000313" key="3">
    <source>
        <dbReference type="Proteomes" id="UP000314987"/>
    </source>
</evidence>
<feature type="compositionally biased region" description="Basic residues" evidence="1">
    <location>
        <begin position="13"/>
        <end position="27"/>
    </location>
</feature>
<sequence>MMGSLPLPECRGTHRSCKRSRKRKKAKEKKEEPKQIHGSCPSLLPINCVPGTSSNMLTPPSVGLRTDGIPFTLCLQWVPSMHSSTQAALGQIGSGWISI</sequence>
<name>A0A4X2LSP4_VOMUR</name>
<dbReference type="GeneTree" id="ENSGT01040000243766"/>
<protein>
    <submittedName>
        <fullName evidence="2">Uncharacterized protein</fullName>
    </submittedName>
</protein>
<accession>A0A4X2LSP4</accession>
<reference evidence="2" key="2">
    <citation type="submission" date="2025-08" db="UniProtKB">
        <authorList>
            <consortium name="Ensembl"/>
        </authorList>
    </citation>
    <scope>IDENTIFICATION</scope>
</reference>
<evidence type="ECO:0000313" key="2">
    <source>
        <dbReference type="Ensembl" id="ENSVURP00010024716.1"/>
    </source>
</evidence>
<organism evidence="2 3">
    <name type="scientific">Vombatus ursinus</name>
    <name type="common">Common wombat</name>
    <dbReference type="NCBI Taxonomy" id="29139"/>
    <lineage>
        <taxon>Eukaryota</taxon>
        <taxon>Metazoa</taxon>
        <taxon>Chordata</taxon>
        <taxon>Craniata</taxon>
        <taxon>Vertebrata</taxon>
        <taxon>Euteleostomi</taxon>
        <taxon>Mammalia</taxon>
        <taxon>Metatheria</taxon>
        <taxon>Diprotodontia</taxon>
        <taxon>Vombatidae</taxon>
        <taxon>Vombatus</taxon>
    </lineage>
</organism>
<proteinExistence type="predicted"/>
<dbReference type="AlphaFoldDB" id="A0A4X2LSP4"/>
<reference evidence="3" key="1">
    <citation type="submission" date="2018-12" db="EMBL/GenBank/DDBJ databases">
        <authorList>
            <person name="Yazar S."/>
        </authorList>
    </citation>
    <scope>NUCLEOTIDE SEQUENCE [LARGE SCALE GENOMIC DNA]</scope>
</reference>
<dbReference type="OMA" id="PESRETW"/>
<dbReference type="Ensembl" id="ENSVURT00010028128.1">
    <property type="protein sequence ID" value="ENSVURP00010024716.1"/>
    <property type="gene ID" value="ENSVURG00010018941.1"/>
</dbReference>
<feature type="region of interest" description="Disordered" evidence="1">
    <location>
        <begin position="1"/>
        <end position="38"/>
    </location>
</feature>
<dbReference type="Proteomes" id="UP000314987">
    <property type="component" value="Unassembled WGS sequence"/>
</dbReference>
<reference evidence="2" key="3">
    <citation type="submission" date="2025-09" db="UniProtKB">
        <authorList>
            <consortium name="Ensembl"/>
        </authorList>
    </citation>
    <scope>IDENTIFICATION</scope>
</reference>